<keyword evidence="3" id="KW-0560">Oxidoreductase</keyword>
<dbReference type="InterPro" id="IPR036812">
    <property type="entry name" value="NAD(P)_OxRdtase_dom_sf"/>
</dbReference>
<feature type="domain" description="NADP-dependent oxidoreductase" evidence="7">
    <location>
        <begin position="38"/>
        <end position="280"/>
    </location>
</feature>
<feature type="active site" description="Proton donor" evidence="4">
    <location>
        <position position="61"/>
    </location>
</feature>
<dbReference type="InterPro" id="IPR044494">
    <property type="entry name" value="AKR3C2/3"/>
</dbReference>
<dbReference type="InParanoid" id="F4RP81"/>
<evidence type="ECO:0000259" key="7">
    <source>
        <dbReference type="Pfam" id="PF00248"/>
    </source>
</evidence>
<keyword evidence="2" id="KW-0521">NADP</keyword>
<dbReference type="PANTHER" id="PTHR43827:SF3">
    <property type="entry name" value="NADP-DEPENDENT OXIDOREDUCTASE DOMAIN-CONTAINING PROTEIN"/>
    <property type="match status" value="1"/>
</dbReference>
<evidence type="ECO:0000313" key="9">
    <source>
        <dbReference type="Proteomes" id="UP000001072"/>
    </source>
</evidence>
<dbReference type="VEuPathDB" id="FungiDB:MELLADRAFT_43691"/>
<dbReference type="eggNOG" id="KOG1577">
    <property type="taxonomic scope" value="Eukaryota"/>
</dbReference>
<proteinExistence type="inferred from homology"/>
<feature type="binding site" evidence="5">
    <location>
        <position position="116"/>
    </location>
    <ligand>
        <name>substrate</name>
    </ligand>
</feature>
<dbReference type="PANTHER" id="PTHR43827">
    <property type="entry name" value="2,5-DIKETO-D-GLUCONIC ACID REDUCTASE"/>
    <property type="match status" value="1"/>
</dbReference>
<dbReference type="CDD" id="cd19120">
    <property type="entry name" value="AKR_AKR3C2-3"/>
    <property type="match status" value="1"/>
</dbReference>
<dbReference type="EMBL" id="GL883111">
    <property type="protein sequence ID" value="EGG05772.1"/>
    <property type="molecule type" value="Genomic_DNA"/>
</dbReference>
<evidence type="ECO:0000256" key="4">
    <source>
        <dbReference type="PIRSR" id="PIRSR000097-1"/>
    </source>
</evidence>
<evidence type="ECO:0000256" key="6">
    <source>
        <dbReference type="PIRSR" id="PIRSR000097-3"/>
    </source>
</evidence>
<dbReference type="KEGG" id="mlr:MELLADRAFT_43691"/>
<dbReference type="Pfam" id="PF00248">
    <property type="entry name" value="Aldo_ket_red"/>
    <property type="match status" value="1"/>
</dbReference>
<dbReference type="PROSITE" id="PS00062">
    <property type="entry name" value="ALDOKETO_REDUCTASE_2"/>
    <property type="match status" value="1"/>
</dbReference>
<dbReference type="RefSeq" id="XP_007410828.1">
    <property type="nucleotide sequence ID" value="XM_007410766.1"/>
</dbReference>
<comment type="similarity">
    <text evidence="1">Belongs to the aldo/keto reductase family.</text>
</comment>
<dbReference type="InterPro" id="IPR023210">
    <property type="entry name" value="NADP_OxRdtase_dom"/>
</dbReference>
<dbReference type="HOGENOM" id="CLU_023205_0_3_1"/>
<dbReference type="GO" id="GO:0047019">
    <property type="term" value="F:indole-3-acetaldehyde reductase (NADPH) activity"/>
    <property type="evidence" value="ECO:0007669"/>
    <property type="project" value="EnsemblFungi"/>
</dbReference>
<dbReference type="Gene3D" id="3.20.20.100">
    <property type="entry name" value="NADP-dependent oxidoreductase domain"/>
    <property type="match status" value="1"/>
</dbReference>
<dbReference type="OrthoDB" id="416253at2759"/>
<dbReference type="PRINTS" id="PR00069">
    <property type="entry name" value="ALDKETRDTASE"/>
</dbReference>
<dbReference type="GeneID" id="18928134"/>
<protein>
    <recommendedName>
        <fullName evidence="7">NADP-dependent oxidoreductase domain-containing protein</fullName>
    </recommendedName>
</protein>
<evidence type="ECO:0000313" key="8">
    <source>
        <dbReference type="EMBL" id="EGG05772.1"/>
    </source>
</evidence>
<keyword evidence="9" id="KW-1185">Reference proteome</keyword>
<dbReference type="FunFam" id="3.20.20.100:FF:000002">
    <property type="entry name" value="2,5-diketo-D-gluconic acid reductase A"/>
    <property type="match status" value="1"/>
</dbReference>
<evidence type="ECO:0000256" key="3">
    <source>
        <dbReference type="ARBA" id="ARBA00023002"/>
    </source>
</evidence>
<organism evidence="9">
    <name type="scientific">Melampsora larici-populina (strain 98AG31 / pathotype 3-4-7)</name>
    <name type="common">Poplar leaf rust fungus</name>
    <dbReference type="NCBI Taxonomy" id="747676"/>
    <lineage>
        <taxon>Eukaryota</taxon>
        <taxon>Fungi</taxon>
        <taxon>Dikarya</taxon>
        <taxon>Basidiomycota</taxon>
        <taxon>Pucciniomycotina</taxon>
        <taxon>Pucciniomycetes</taxon>
        <taxon>Pucciniales</taxon>
        <taxon>Melampsoraceae</taxon>
        <taxon>Melampsora</taxon>
    </lineage>
</organism>
<dbReference type="STRING" id="747676.F4RP81"/>
<accession>F4RP81</accession>
<evidence type="ECO:0000256" key="1">
    <source>
        <dbReference type="ARBA" id="ARBA00007905"/>
    </source>
</evidence>
<dbReference type="InterPro" id="IPR020471">
    <property type="entry name" value="AKR"/>
</dbReference>
<dbReference type="PIRSF" id="PIRSF000097">
    <property type="entry name" value="AKR"/>
    <property type="match status" value="1"/>
</dbReference>
<evidence type="ECO:0000256" key="5">
    <source>
        <dbReference type="PIRSR" id="PIRSR000097-2"/>
    </source>
</evidence>
<sequence length="296" mass="32948">MSSHESFVQLNDGHKVPRIAYGSGTAWFEKSGPDGINSELRDATLTALRCGYTHLDTAKVYGNERSTGAAIEACGMKRDQLYITTKIMSQMTKIKETLKVQLSDLKIDYVDLYLIHSSTFVSEAGAPTLQEAWKVMEEIQSEGLAKSIGVSNYRINDLKETLKNAKVKPAVNQIEFHPYVWTEAEPLLKFMKEEGIALAAYGPQVPVVKKAGGKADPILERISKERNLTTGQVLLKWAKAHNAIVVTTSGKEERMKLNLEAVMKSQEDLSNEEIEEINKAGKENGVQRAFMQHMSQ</sequence>
<dbReference type="AlphaFoldDB" id="F4RP81"/>
<dbReference type="SUPFAM" id="SSF51430">
    <property type="entry name" value="NAD(P)-linked oxidoreductase"/>
    <property type="match status" value="1"/>
</dbReference>
<dbReference type="Proteomes" id="UP000001072">
    <property type="component" value="Unassembled WGS sequence"/>
</dbReference>
<reference evidence="9" key="1">
    <citation type="journal article" date="2011" name="Proc. Natl. Acad. Sci. U.S.A.">
        <title>Obligate biotrophy features unraveled by the genomic analysis of rust fungi.</title>
        <authorList>
            <person name="Duplessis S."/>
            <person name="Cuomo C.A."/>
            <person name="Lin Y.-C."/>
            <person name="Aerts A."/>
            <person name="Tisserant E."/>
            <person name="Veneault-Fourrey C."/>
            <person name="Joly D.L."/>
            <person name="Hacquard S."/>
            <person name="Amselem J."/>
            <person name="Cantarel B.L."/>
            <person name="Chiu R."/>
            <person name="Coutinho P.M."/>
            <person name="Feau N."/>
            <person name="Field M."/>
            <person name="Frey P."/>
            <person name="Gelhaye E."/>
            <person name="Goldberg J."/>
            <person name="Grabherr M.G."/>
            <person name="Kodira C.D."/>
            <person name="Kohler A."/>
            <person name="Kuees U."/>
            <person name="Lindquist E.A."/>
            <person name="Lucas S.M."/>
            <person name="Mago R."/>
            <person name="Mauceli E."/>
            <person name="Morin E."/>
            <person name="Murat C."/>
            <person name="Pangilinan J.L."/>
            <person name="Park R."/>
            <person name="Pearson M."/>
            <person name="Quesneville H."/>
            <person name="Rouhier N."/>
            <person name="Sakthikumar S."/>
            <person name="Salamov A.A."/>
            <person name="Schmutz J."/>
            <person name="Selles B."/>
            <person name="Shapiro H."/>
            <person name="Tanguay P."/>
            <person name="Tuskan G.A."/>
            <person name="Henrissat B."/>
            <person name="Van de Peer Y."/>
            <person name="Rouze P."/>
            <person name="Ellis J.G."/>
            <person name="Dodds P.N."/>
            <person name="Schein J.E."/>
            <person name="Zhong S."/>
            <person name="Hamelin R.C."/>
            <person name="Grigoriev I.V."/>
            <person name="Szabo L.J."/>
            <person name="Martin F."/>
        </authorList>
    </citation>
    <scope>NUCLEOTIDE SEQUENCE [LARGE SCALE GENOMIC DNA]</scope>
    <source>
        <strain evidence="9">98AG31 / pathotype 3-4-7</strain>
    </source>
</reference>
<dbReference type="InterPro" id="IPR018170">
    <property type="entry name" value="Aldo/ket_reductase_CS"/>
</dbReference>
<feature type="site" description="Lowers pKa of active site Tyr" evidence="6">
    <location>
        <position position="86"/>
    </location>
</feature>
<dbReference type="GO" id="GO:0047018">
    <property type="term" value="F:indole-3-acetaldehyde reductase (NADH) activity"/>
    <property type="evidence" value="ECO:0007669"/>
    <property type="project" value="EnsemblFungi"/>
</dbReference>
<evidence type="ECO:0000256" key="2">
    <source>
        <dbReference type="ARBA" id="ARBA00022857"/>
    </source>
</evidence>
<name>F4RP81_MELLP</name>
<gene>
    <name evidence="8" type="ORF">MELLADRAFT_43691</name>
</gene>
<dbReference type="GO" id="GO:0016652">
    <property type="term" value="F:oxidoreductase activity, acting on NAD(P)H as acceptor"/>
    <property type="evidence" value="ECO:0007669"/>
    <property type="project" value="EnsemblFungi"/>
</dbReference>
<dbReference type="FunCoup" id="F4RP81">
    <property type="interactions" value="181"/>
</dbReference>